<name>A0A1H0EBR5_9BACT</name>
<sequence length="364" mass="40734">MAEQDKWKWQEPGTAWRGICTYHITLTIPSREPLLGTLVIPDGDPAQARVERTALGNAVVDELYVMCRHYPAIRILQFCLMPDHLHAIIRVTQVMDTSIRSVIRGYWQGVKKLGRAYTLSVSPASGPSSVSPVSRPLAVPPASGPSSVSPVSRPLAVPPEFNSGSTPQAPTWPFPIFTERPFIRPLSRRGQLHTMMRYVQMNPQRLATKRLKPGFFHVQRDIIIHGRSYDGVGNTMLLMAQIFAPVHVRSAMVAAAEHGETESLRNYMNSCVLKARQGVVMVSPFISTQEKMVMQVLLREQRPFIILLDNGFRDFFKPSDALFDACASGRVLLLSPWPYDATKRHISRADCVALNQMAEEICSM</sequence>
<dbReference type="AlphaFoldDB" id="A0A1H0EBR5"/>
<protein>
    <recommendedName>
        <fullName evidence="4">REP element-mobilizing transposase RayT</fullName>
    </recommendedName>
</protein>
<evidence type="ECO:0000313" key="2">
    <source>
        <dbReference type="EMBL" id="SDN79795.1"/>
    </source>
</evidence>
<gene>
    <name evidence="2" type="ORF">SAMN04487900_10387</name>
</gene>
<reference evidence="3" key="1">
    <citation type="submission" date="2016-10" db="EMBL/GenBank/DDBJ databases">
        <authorList>
            <person name="de Groot N.N."/>
        </authorList>
    </citation>
    <scope>NUCLEOTIDE SEQUENCE [LARGE SCALE GENOMIC DNA]</scope>
    <source>
        <strain evidence="3">BP1-145</strain>
    </source>
</reference>
<proteinExistence type="predicted"/>
<feature type="compositionally biased region" description="Low complexity" evidence="1">
    <location>
        <begin position="122"/>
        <end position="137"/>
    </location>
</feature>
<dbReference type="SUPFAM" id="SSF143422">
    <property type="entry name" value="Transposase IS200-like"/>
    <property type="match status" value="1"/>
</dbReference>
<dbReference type="InterPro" id="IPR036515">
    <property type="entry name" value="Transposase_17_sf"/>
</dbReference>
<accession>A0A1H0EBR5</accession>
<evidence type="ECO:0000256" key="1">
    <source>
        <dbReference type="SAM" id="MobiDB-lite"/>
    </source>
</evidence>
<dbReference type="Proteomes" id="UP000199134">
    <property type="component" value="Unassembled WGS sequence"/>
</dbReference>
<dbReference type="GO" id="GO:0006313">
    <property type="term" value="P:DNA transposition"/>
    <property type="evidence" value="ECO:0007669"/>
    <property type="project" value="InterPro"/>
</dbReference>
<evidence type="ECO:0008006" key="4">
    <source>
        <dbReference type="Google" id="ProtNLM"/>
    </source>
</evidence>
<dbReference type="Gene3D" id="3.30.70.1290">
    <property type="entry name" value="Transposase IS200-like"/>
    <property type="match status" value="1"/>
</dbReference>
<feature type="region of interest" description="Disordered" evidence="1">
    <location>
        <begin position="122"/>
        <end position="151"/>
    </location>
</feature>
<comment type="caution">
    <text evidence="2">The sequence shown here is derived from an EMBL/GenBank/DDBJ whole genome shotgun (WGS) entry which is preliminary data.</text>
</comment>
<dbReference type="GO" id="GO:0003677">
    <property type="term" value="F:DNA binding"/>
    <property type="evidence" value="ECO:0007669"/>
    <property type="project" value="InterPro"/>
</dbReference>
<organism evidence="2 3">
    <name type="scientific">Prevotella communis</name>
    <dbReference type="NCBI Taxonomy" id="2913614"/>
    <lineage>
        <taxon>Bacteria</taxon>
        <taxon>Pseudomonadati</taxon>
        <taxon>Bacteroidota</taxon>
        <taxon>Bacteroidia</taxon>
        <taxon>Bacteroidales</taxon>
        <taxon>Prevotellaceae</taxon>
        <taxon>Prevotella</taxon>
    </lineage>
</organism>
<evidence type="ECO:0000313" key="3">
    <source>
        <dbReference type="Proteomes" id="UP000199134"/>
    </source>
</evidence>
<dbReference type="EMBL" id="FNIW01000003">
    <property type="protein sequence ID" value="SDN79795.1"/>
    <property type="molecule type" value="Genomic_DNA"/>
</dbReference>
<dbReference type="GO" id="GO:0004803">
    <property type="term" value="F:transposase activity"/>
    <property type="evidence" value="ECO:0007669"/>
    <property type="project" value="InterPro"/>
</dbReference>